<keyword evidence="4" id="KW-1185">Reference proteome</keyword>
<evidence type="ECO:0000259" key="2">
    <source>
        <dbReference type="Pfam" id="PF23451"/>
    </source>
</evidence>
<accession>A0A1P8MYS3</accession>
<dbReference type="OrthoDB" id="3684942at2"/>
<evidence type="ECO:0000313" key="3">
    <source>
        <dbReference type="EMBL" id="APX13183.1"/>
    </source>
</evidence>
<reference evidence="3 4" key="1">
    <citation type="submission" date="2017-01" db="EMBL/GenBank/DDBJ databases">
        <title>Complete genome of Tateyamaria omphalii DOK1-4 isolated from seawater in Dokdo.</title>
        <authorList>
            <person name="Kim J.H."/>
            <person name="Chi W.-J."/>
        </authorList>
    </citation>
    <scope>NUCLEOTIDE SEQUENCE [LARGE SCALE GENOMIC DNA]</scope>
    <source>
        <strain evidence="3 4">DOK1-4</strain>
    </source>
</reference>
<dbReference type="KEGG" id="tom:BWR18_16950"/>
<dbReference type="InterPro" id="IPR011883">
    <property type="entry name" value="PaaD-like"/>
</dbReference>
<dbReference type="PANTHER" id="PTHR42831">
    <property type="entry name" value="FE-S PROTEIN MATURATION AUXILIARY FACTOR YITW"/>
    <property type="match status" value="1"/>
</dbReference>
<name>A0A1P8MYS3_9RHOB</name>
<dbReference type="NCBIfam" id="TIGR02159">
    <property type="entry name" value="PA_CoA_Oxy4"/>
    <property type="match status" value="1"/>
</dbReference>
<dbReference type="InterPro" id="IPR002744">
    <property type="entry name" value="MIP18-like"/>
</dbReference>
<dbReference type="EMBL" id="CP019312">
    <property type="protein sequence ID" value="APX13183.1"/>
    <property type="molecule type" value="Genomic_DNA"/>
</dbReference>
<dbReference type="Gene3D" id="3.30.300.130">
    <property type="entry name" value="Fe-S cluster assembly (FSCA)"/>
    <property type="match status" value="1"/>
</dbReference>
<dbReference type="InterPro" id="IPR034904">
    <property type="entry name" value="FSCA_dom_sf"/>
</dbReference>
<evidence type="ECO:0000259" key="1">
    <source>
        <dbReference type="Pfam" id="PF01883"/>
    </source>
</evidence>
<evidence type="ECO:0000313" key="4">
    <source>
        <dbReference type="Proteomes" id="UP000186336"/>
    </source>
</evidence>
<dbReference type="Proteomes" id="UP000186336">
    <property type="component" value="Chromosome"/>
</dbReference>
<dbReference type="InterPro" id="IPR056572">
    <property type="entry name" value="Zn_ribbon_PaaD"/>
</dbReference>
<feature type="domain" description="MIP18 family-like" evidence="1">
    <location>
        <begin position="9"/>
        <end position="71"/>
    </location>
</feature>
<gene>
    <name evidence="3" type="ORF">BWR18_16950</name>
</gene>
<dbReference type="STRING" id="299262.BWR18_16950"/>
<feature type="domain" description="PaaD zinc beta ribbon" evidence="2">
    <location>
        <begin position="116"/>
        <end position="153"/>
    </location>
</feature>
<protein>
    <submittedName>
        <fullName evidence="3">Phenylacetate-CoA oxygenase subunit PaaJ</fullName>
    </submittedName>
</protein>
<dbReference type="RefSeq" id="WP_076629617.1">
    <property type="nucleotide sequence ID" value="NZ_CP019312.1"/>
</dbReference>
<dbReference type="InterPro" id="IPR052339">
    <property type="entry name" value="Fe-S_Maturation_MIP18"/>
</dbReference>
<dbReference type="Pfam" id="PF01883">
    <property type="entry name" value="FeS_assembly_P"/>
    <property type="match status" value="1"/>
</dbReference>
<sequence length="155" mass="17235">MVTTRASVDEVWIWLAAVPDPEIPVISLVDLGIIRDVQWLGDTLEVTVTPTYSGCPATSIINMEIEAALRAQGIENLSLKRQIAPPWTTDWMTDTGKAKLERYGIAPPQPAGGPKRCPHCRSENVEKISQFGSTPCKAQWRCTDCLEPFDYFKCI</sequence>
<dbReference type="SUPFAM" id="SSF117916">
    <property type="entry name" value="Fe-S cluster assembly (FSCA) domain-like"/>
    <property type="match status" value="1"/>
</dbReference>
<dbReference type="Pfam" id="PF23451">
    <property type="entry name" value="Zn_ribbon_PaaD"/>
    <property type="match status" value="1"/>
</dbReference>
<dbReference type="AlphaFoldDB" id="A0A1P8MYS3"/>
<dbReference type="PANTHER" id="PTHR42831:SF3">
    <property type="entry name" value="1,2-PHENYLACETYL-COA EPOXIDASE, SUBUNIT D-RELATED"/>
    <property type="match status" value="1"/>
</dbReference>
<organism evidence="3 4">
    <name type="scientific">Tateyamaria omphalii</name>
    <dbReference type="NCBI Taxonomy" id="299262"/>
    <lineage>
        <taxon>Bacteria</taxon>
        <taxon>Pseudomonadati</taxon>
        <taxon>Pseudomonadota</taxon>
        <taxon>Alphaproteobacteria</taxon>
        <taxon>Rhodobacterales</taxon>
        <taxon>Roseobacteraceae</taxon>
        <taxon>Tateyamaria</taxon>
    </lineage>
</organism>
<proteinExistence type="predicted"/>